<dbReference type="AlphaFoldDB" id="A0A0H3AZE1"/>
<organism evidence="2">
    <name type="scientific">Yersinia pseudotuberculosis serotype O:3 (strain YPIII)</name>
    <dbReference type="NCBI Taxonomy" id="502800"/>
    <lineage>
        <taxon>Bacteria</taxon>
        <taxon>Pseudomonadati</taxon>
        <taxon>Pseudomonadota</taxon>
        <taxon>Gammaproteobacteria</taxon>
        <taxon>Enterobacterales</taxon>
        <taxon>Yersiniaceae</taxon>
        <taxon>Yersinia</taxon>
    </lineage>
</organism>
<sequence precursor="true">MLKNNYKILLGMIAVGVLYAAWEISRPVEIMDIYIDNFSEGYYSNHIMVKNFPITDKGKLAWWKDNKTMLKEKYGIPKPYQDGRFSISIWDFSDGYKKMPTGDLRLSTDSSDLLCFDEMKTEKNCIDKNWIMDIEKIRDDRIFFSMGNSSYQQPPVEGGEITKDAED</sequence>
<feature type="region of interest" description="Disordered" evidence="1">
    <location>
        <begin position="148"/>
        <end position="167"/>
    </location>
</feature>
<dbReference type="RefSeq" id="WP_012303359.1">
    <property type="nucleotide sequence ID" value="NZ_CP009792.1"/>
</dbReference>
<name>A0A0H3AZE1_YERPY</name>
<dbReference type="Pfam" id="PF06092">
    <property type="entry name" value="DUF943"/>
    <property type="match status" value="1"/>
</dbReference>
<dbReference type="KEGG" id="ypy:YPK_0109"/>
<evidence type="ECO:0008006" key="3">
    <source>
        <dbReference type="Google" id="ProtNLM"/>
    </source>
</evidence>
<protein>
    <recommendedName>
        <fullName evidence="3">Entero membrane protein</fullName>
    </recommendedName>
</protein>
<evidence type="ECO:0000256" key="1">
    <source>
        <dbReference type="SAM" id="MobiDB-lite"/>
    </source>
</evidence>
<dbReference type="PATRIC" id="fig|502800.11.peg.713"/>
<dbReference type="EMBL" id="CP000950">
    <property type="protein sequence ID" value="ACA66422.1"/>
    <property type="molecule type" value="Genomic_DNA"/>
</dbReference>
<evidence type="ECO:0000313" key="2">
    <source>
        <dbReference type="EMBL" id="ACA66422.1"/>
    </source>
</evidence>
<dbReference type="InterPro" id="IPR010351">
    <property type="entry name" value="DUF943"/>
</dbReference>
<accession>A0A0H3AZE1</accession>
<proteinExistence type="predicted"/>
<gene>
    <name evidence="2" type="ordered locus">YPK_0109</name>
</gene>
<reference evidence="2" key="1">
    <citation type="submission" date="2008-02" db="EMBL/GenBank/DDBJ databases">
        <title>Complete sequence of Yersinia pseudotuberculosis YPIII.</title>
        <authorList>
            <consortium name="US DOE Joint Genome Institute"/>
            <person name="Challacombe J.F."/>
            <person name="Bruce D."/>
            <person name="Detter J.C."/>
            <person name="Green L."/>
            <person name="Land M."/>
            <person name="Munk C."/>
            <person name="Lindler L.E."/>
            <person name="Nikolich M.P."/>
            <person name="Brettin T."/>
        </authorList>
    </citation>
    <scope>NUCLEOTIDE SEQUENCE</scope>
    <source>
        <strain evidence="2">YPIII</strain>
    </source>
</reference>